<dbReference type="InterPro" id="IPR043502">
    <property type="entry name" value="DNA/RNA_pol_sf"/>
</dbReference>
<accession>A0A371I9D2</accession>
<reference evidence="1" key="1">
    <citation type="submission" date="2018-05" db="EMBL/GenBank/DDBJ databases">
        <title>Draft genome of Mucuna pruriens seed.</title>
        <authorList>
            <person name="Nnadi N.E."/>
            <person name="Vos R."/>
            <person name="Hasami M.H."/>
            <person name="Devisetty U.K."/>
            <person name="Aguiy J.C."/>
        </authorList>
    </citation>
    <scope>NUCLEOTIDE SEQUENCE [LARGE SCALE GENOMIC DNA]</scope>
    <source>
        <strain evidence="1">JCA_2017</strain>
    </source>
</reference>
<comment type="caution">
    <text evidence="1">The sequence shown here is derived from an EMBL/GenBank/DDBJ whole genome shotgun (WGS) entry which is preliminary data.</text>
</comment>
<evidence type="ECO:0000313" key="2">
    <source>
        <dbReference type="Proteomes" id="UP000257109"/>
    </source>
</evidence>
<dbReference type="EMBL" id="QJKJ01000601">
    <property type="protein sequence ID" value="RDY11648.1"/>
    <property type="molecule type" value="Genomic_DNA"/>
</dbReference>
<dbReference type="AlphaFoldDB" id="A0A371I9D2"/>
<organism evidence="1 2">
    <name type="scientific">Mucuna pruriens</name>
    <name type="common">Velvet bean</name>
    <name type="synonym">Dolichos pruriens</name>
    <dbReference type="NCBI Taxonomy" id="157652"/>
    <lineage>
        <taxon>Eukaryota</taxon>
        <taxon>Viridiplantae</taxon>
        <taxon>Streptophyta</taxon>
        <taxon>Embryophyta</taxon>
        <taxon>Tracheophyta</taxon>
        <taxon>Spermatophyta</taxon>
        <taxon>Magnoliopsida</taxon>
        <taxon>eudicotyledons</taxon>
        <taxon>Gunneridae</taxon>
        <taxon>Pentapetalae</taxon>
        <taxon>rosids</taxon>
        <taxon>fabids</taxon>
        <taxon>Fabales</taxon>
        <taxon>Fabaceae</taxon>
        <taxon>Papilionoideae</taxon>
        <taxon>50 kb inversion clade</taxon>
        <taxon>NPAAA clade</taxon>
        <taxon>indigoferoid/millettioid clade</taxon>
        <taxon>Phaseoleae</taxon>
        <taxon>Mucuna</taxon>
    </lineage>
</organism>
<dbReference type="InterPro" id="IPR043128">
    <property type="entry name" value="Rev_trsase/Diguanyl_cyclase"/>
</dbReference>
<proteinExistence type="predicted"/>
<dbReference type="PANTHER" id="PTHR33067:SF15">
    <property type="entry name" value="RNA-DIRECTED DNA POLYMERASE"/>
    <property type="match status" value="1"/>
</dbReference>
<sequence length="393" mass="44915">MFKRVEINVLLLNEIKQIPKYAKFLKELCIHKRKKLKGGIEMGGVVLALIKHEDVTTGLHKSCQRNVKTSVFSLFHAPLAIVPLNAMLYLRASINVIPSSIYKSLNFGDLEPTGMIIQLANRSIVQPLGILKDVLVQVNNLIFPTDFYMLDMEDKTSGKGSSLILGRPFLMIVRTKIDVHVKALLMEFEDNLVQFNIFEAMKHPTKDHSLFSIDIIDELVEEYMPIGTGSAIFSNFVEIHDLKPLPDHLKYAYLDDHQHFPIIIANNLYQGAREEVVDSGQVVPKKSEMTVMKNRHDKMVPTRIQNKLRVYANSHRYMQIHIALVDQHKTTFTCPFSIFAYTRMSFGLCNALSTFQRCMISIFSNLLEDCMEVFMNDFTVYAESFDACLKNLS</sequence>
<evidence type="ECO:0008006" key="3">
    <source>
        <dbReference type="Google" id="ProtNLM"/>
    </source>
</evidence>
<dbReference type="PANTHER" id="PTHR33067">
    <property type="entry name" value="RNA-DIRECTED DNA POLYMERASE-RELATED"/>
    <property type="match status" value="1"/>
</dbReference>
<dbReference type="Gene3D" id="3.30.70.270">
    <property type="match status" value="1"/>
</dbReference>
<dbReference type="InterPro" id="IPR021109">
    <property type="entry name" value="Peptidase_aspartic_dom_sf"/>
</dbReference>
<protein>
    <recommendedName>
        <fullName evidence="3">Reverse transcriptase domain-containing protein</fullName>
    </recommendedName>
</protein>
<feature type="non-terminal residue" evidence="1">
    <location>
        <position position="1"/>
    </location>
</feature>
<evidence type="ECO:0000313" key="1">
    <source>
        <dbReference type="EMBL" id="RDY11648.1"/>
    </source>
</evidence>
<dbReference type="Gene3D" id="2.40.70.10">
    <property type="entry name" value="Acid Proteases"/>
    <property type="match status" value="1"/>
</dbReference>
<name>A0A371I9D2_MUCPR</name>
<dbReference type="Gene3D" id="3.10.10.10">
    <property type="entry name" value="HIV Type 1 Reverse Transcriptase, subunit A, domain 1"/>
    <property type="match status" value="1"/>
</dbReference>
<dbReference type="OrthoDB" id="1165732at2759"/>
<dbReference type="Proteomes" id="UP000257109">
    <property type="component" value="Unassembled WGS sequence"/>
</dbReference>
<dbReference type="CDD" id="cd00303">
    <property type="entry name" value="retropepsin_like"/>
    <property type="match status" value="1"/>
</dbReference>
<dbReference type="SUPFAM" id="SSF56672">
    <property type="entry name" value="DNA/RNA polymerases"/>
    <property type="match status" value="1"/>
</dbReference>
<gene>
    <name evidence="1" type="ORF">CR513_03638</name>
</gene>
<keyword evidence="2" id="KW-1185">Reference proteome</keyword>